<dbReference type="Proteomes" id="UP000177396">
    <property type="component" value="Unassembled WGS sequence"/>
</dbReference>
<keyword evidence="1" id="KW-0378">Hydrolase</keyword>
<proteinExistence type="predicted"/>
<evidence type="ECO:0000259" key="2">
    <source>
        <dbReference type="PROSITE" id="PS50175"/>
    </source>
</evidence>
<evidence type="ECO:0000313" key="3">
    <source>
        <dbReference type="EMBL" id="OGG00779.1"/>
    </source>
</evidence>
<dbReference type="EMBL" id="MFJB01000013">
    <property type="protein sequence ID" value="OGG00779.1"/>
    <property type="molecule type" value="Genomic_DNA"/>
</dbReference>
<dbReference type="Gene3D" id="2.40.70.10">
    <property type="entry name" value="Acid Proteases"/>
    <property type="match status" value="1"/>
</dbReference>
<comment type="caution">
    <text evidence="3">The sequence shown here is derived from an EMBL/GenBank/DDBJ whole genome shotgun (WGS) entry which is preliminary data.</text>
</comment>
<dbReference type="InterPro" id="IPR001969">
    <property type="entry name" value="Aspartic_peptidase_AS"/>
</dbReference>
<gene>
    <name evidence="3" type="ORF">A2153_00960</name>
</gene>
<dbReference type="PROSITE" id="PS00141">
    <property type="entry name" value="ASP_PROTEASE"/>
    <property type="match status" value="1"/>
</dbReference>
<reference evidence="3 4" key="1">
    <citation type="journal article" date="2016" name="Nat. Commun.">
        <title>Thousands of microbial genomes shed light on interconnected biogeochemical processes in an aquifer system.</title>
        <authorList>
            <person name="Anantharaman K."/>
            <person name="Brown C.T."/>
            <person name="Hug L.A."/>
            <person name="Sharon I."/>
            <person name="Castelle C.J."/>
            <person name="Probst A.J."/>
            <person name="Thomas B.C."/>
            <person name="Singh A."/>
            <person name="Wilkins M.J."/>
            <person name="Karaoz U."/>
            <person name="Brodie E.L."/>
            <person name="Williams K.H."/>
            <person name="Hubbard S.S."/>
            <person name="Banfield J.F."/>
        </authorList>
    </citation>
    <scope>NUCLEOTIDE SEQUENCE [LARGE SCALE GENOMIC DNA]</scope>
</reference>
<accession>A0A1F5YKN8</accession>
<dbReference type="GO" id="GO:0004190">
    <property type="term" value="F:aspartic-type endopeptidase activity"/>
    <property type="evidence" value="ECO:0007669"/>
    <property type="project" value="InterPro"/>
</dbReference>
<dbReference type="InterPro" id="IPR021109">
    <property type="entry name" value="Peptidase_aspartic_dom_sf"/>
</dbReference>
<dbReference type="GO" id="GO:0006508">
    <property type="term" value="P:proteolysis"/>
    <property type="evidence" value="ECO:0007669"/>
    <property type="project" value="InterPro"/>
</dbReference>
<feature type="domain" description="Peptidase A2" evidence="2">
    <location>
        <begin position="40"/>
        <end position="116"/>
    </location>
</feature>
<dbReference type="AlphaFoldDB" id="A0A1F5YKN8"/>
<sequence length="136" mass="15518">MPQIVSFPFKFIGQTKLGKIYRPYAIVEIFSKKRNKWQPIEMIIDSGADYTLLPKRYAVILGVDLITDCWVEVTLGVGGSETVYQCKNLLLKINNFKQEVPAGFIERDDLPPLLGRLGCLEDFKLIMKNKISFFGI</sequence>
<name>A0A1F5YKN8_9BACT</name>
<dbReference type="SUPFAM" id="SSF50630">
    <property type="entry name" value="Acid proteases"/>
    <property type="match status" value="1"/>
</dbReference>
<dbReference type="InterPro" id="IPR001995">
    <property type="entry name" value="Peptidase_A2_cat"/>
</dbReference>
<organism evidence="3 4">
    <name type="scientific">Candidatus Gottesmanbacteria bacterium RBG_16_38_7b</name>
    <dbReference type="NCBI Taxonomy" id="1798372"/>
    <lineage>
        <taxon>Bacteria</taxon>
        <taxon>Candidatus Gottesmaniibacteriota</taxon>
    </lineage>
</organism>
<evidence type="ECO:0000313" key="4">
    <source>
        <dbReference type="Proteomes" id="UP000177396"/>
    </source>
</evidence>
<evidence type="ECO:0000256" key="1">
    <source>
        <dbReference type="ARBA" id="ARBA00022801"/>
    </source>
</evidence>
<protein>
    <recommendedName>
        <fullName evidence="2">Peptidase A2 domain-containing protein</fullName>
    </recommendedName>
</protein>
<dbReference type="PROSITE" id="PS50175">
    <property type="entry name" value="ASP_PROT_RETROV"/>
    <property type="match status" value="1"/>
</dbReference>